<reference evidence="1" key="1">
    <citation type="submission" date="2018-05" db="EMBL/GenBank/DDBJ databases">
        <authorList>
            <person name="Lanie J.A."/>
            <person name="Ng W.-L."/>
            <person name="Kazmierczak K.M."/>
            <person name="Andrzejewski T.M."/>
            <person name="Davidsen T.M."/>
            <person name="Wayne K.J."/>
            <person name="Tettelin H."/>
            <person name="Glass J.I."/>
            <person name="Rusch D."/>
            <person name="Podicherti R."/>
            <person name="Tsui H.-C.T."/>
            <person name="Winkler M.E."/>
        </authorList>
    </citation>
    <scope>NUCLEOTIDE SEQUENCE</scope>
</reference>
<sequence>MPNYEKDIKYTGRDFASLRENLMEFAKTYFPSVYKDFNEASPGMMFLESVAYVGDVMGYYTDAAFKESLLPYAEEKNQIYNIAQFMGYTPRLISPALTEIKFSQEVPARSDDTTQPDYDYATNIKESTRVLSPAQGVEFRLMSDCNFKADQGNVIKEVSQTATNGTIEYY</sequence>
<feature type="non-terminal residue" evidence="1">
    <location>
        <position position="170"/>
    </location>
</feature>
<proteinExistence type="predicted"/>
<gene>
    <name evidence="1" type="ORF">METZ01_LOCUS224994</name>
</gene>
<protein>
    <recommendedName>
        <fullName evidence="2">Baseplate protein J-like domain-containing protein</fullName>
    </recommendedName>
</protein>
<name>A0A382GA65_9ZZZZ</name>
<accession>A0A382GA65</accession>
<dbReference type="EMBL" id="UINC01054435">
    <property type="protein sequence ID" value="SVB72140.1"/>
    <property type="molecule type" value="Genomic_DNA"/>
</dbReference>
<evidence type="ECO:0008006" key="2">
    <source>
        <dbReference type="Google" id="ProtNLM"/>
    </source>
</evidence>
<organism evidence="1">
    <name type="scientific">marine metagenome</name>
    <dbReference type="NCBI Taxonomy" id="408172"/>
    <lineage>
        <taxon>unclassified sequences</taxon>
        <taxon>metagenomes</taxon>
        <taxon>ecological metagenomes</taxon>
    </lineage>
</organism>
<dbReference type="AlphaFoldDB" id="A0A382GA65"/>
<evidence type="ECO:0000313" key="1">
    <source>
        <dbReference type="EMBL" id="SVB72140.1"/>
    </source>
</evidence>